<dbReference type="OrthoDB" id="162345at2"/>
<dbReference type="Pfam" id="PF25372">
    <property type="entry name" value="DUF7885"/>
    <property type="match status" value="1"/>
</dbReference>
<dbReference type="InterPro" id="IPR006553">
    <property type="entry name" value="Leu-rich_rpt_Cys-con_subtyp"/>
</dbReference>
<dbReference type="eggNOG" id="COG4886">
    <property type="taxonomic scope" value="Bacteria"/>
</dbReference>
<gene>
    <name evidence="2" type="ordered locus">ANT_07870</name>
</gene>
<organism evidence="2 3">
    <name type="scientific">Anaerolinea thermophila (strain DSM 14523 / JCM 11388 / NBRC 100420 / UNI-1)</name>
    <dbReference type="NCBI Taxonomy" id="926569"/>
    <lineage>
        <taxon>Bacteria</taxon>
        <taxon>Bacillati</taxon>
        <taxon>Chloroflexota</taxon>
        <taxon>Anaerolineae</taxon>
        <taxon>Anaerolineales</taxon>
        <taxon>Anaerolineaceae</taxon>
        <taxon>Anaerolinea</taxon>
    </lineage>
</organism>
<dbReference type="SUPFAM" id="SSF52047">
    <property type="entry name" value="RNI-like"/>
    <property type="match status" value="1"/>
</dbReference>
<dbReference type="SMART" id="SM00367">
    <property type="entry name" value="LRR_CC"/>
    <property type="match status" value="4"/>
</dbReference>
<proteinExistence type="predicted"/>
<dbReference type="RefSeq" id="WP_013559214.1">
    <property type="nucleotide sequence ID" value="NC_014960.1"/>
</dbReference>
<evidence type="ECO:0000313" key="2">
    <source>
        <dbReference type="EMBL" id="BAJ62821.1"/>
    </source>
</evidence>
<dbReference type="HOGENOM" id="CLU_1529505_0_0_0"/>
<dbReference type="InterPro" id="IPR057207">
    <property type="entry name" value="FBXL15_LRR"/>
</dbReference>
<dbReference type="InterPro" id="IPR032675">
    <property type="entry name" value="LRR_dom_sf"/>
</dbReference>
<dbReference type="GO" id="GO:0031146">
    <property type="term" value="P:SCF-dependent proteasomal ubiquitin-dependent protein catabolic process"/>
    <property type="evidence" value="ECO:0007669"/>
    <property type="project" value="TreeGrafter"/>
</dbReference>
<dbReference type="InParanoid" id="E8N2L5"/>
<dbReference type="EMBL" id="AP012029">
    <property type="protein sequence ID" value="BAJ62821.1"/>
    <property type="molecule type" value="Genomic_DNA"/>
</dbReference>
<evidence type="ECO:0000259" key="1">
    <source>
        <dbReference type="Pfam" id="PF25372"/>
    </source>
</evidence>
<dbReference type="STRING" id="926569.ANT_07870"/>
<keyword evidence="3" id="KW-1185">Reference proteome</keyword>
<dbReference type="Gene3D" id="3.80.10.10">
    <property type="entry name" value="Ribonuclease Inhibitor"/>
    <property type="match status" value="1"/>
</dbReference>
<dbReference type="PANTHER" id="PTHR13318:SF95">
    <property type="entry name" value="F-BOX PROTEIN YLR352W"/>
    <property type="match status" value="1"/>
</dbReference>
<name>E8N2L5_ANATU</name>
<accession>E8N2L5</accession>
<dbReference type="AlphaFoldDB" id="E8N2L5"/>
<dbReference type="GO" id="GO:0019005">
    <property type="term" value="C:SCF ubiquitin ligase complex"/>
    <property type="evidence" value="ECO:0007669"/>
    <property type="project" value="TreeGrafter"/>
</dbReference>
<dbReference type="PANTHER" id="PTHR13318">
    <property type="entry name" value="PARTNER OF PAIRED, ISOFORM B-RELATED"/>
    <property type="match status" value="1"/>
</dbReference>
<sequence>MQTQPSEIVFSSTQEVVVYTRPRGNPTADWQELDRGPGIFRIPAGHEVMIRLKNIDNDDLKTLVRETAECPAITFLHLAENRKITDEGLQILQAFRNLSGLNLSSCDLTDQGLKALSAFPRLSHLNLSFCNRLTDAGLKHLRALPNLTYLDLQGCLKITHGGIARLGKRDLNIHR</sequence>
<protein>
    <recommendedName>
        <fullName evidence="1">F-box/LRR-repeat protein 15-like leucin rich repeat domain-containing protein</fullName>
    </recommendedName>
</protein>
<dbReference type="KEGG" id="atm:ANT_07870"/>
<reference evidence="2 3" key="1">
    <citation type="submission" date="2010-12" db="EMBL/GenBank/DDBJ databases">
        <title>Whole genome sequence of Anaerolinea thermophila UNI-1.</title>
        <authorList>
            <person name="Narita-Yamada S."/>
            <person name="Kishi E."/>
            <person name="Watanabe Y."/>
            <person name="Takasaki K."/>
            <person name="Ankai A."/>
            <person name="Oguchi A."/>
            <person name="Fukui S."/>
            <person name="Takahashi M."/>
            <person name="Yashiro I."/>
            <person name="Hosoyama A."/>
            <person name="Sekiguchi Y."/>
            <person name="Hanada S."/>
            <person name="Fujita N."/>
        </authorList>
    </citation>
    <scope>NUCLEOTIDE SEQUENCE [LARGE SCALE GENOMIC DNA]</scope>
    <source>
        <strain evidence="3">DSM 14523 / JCM 11388 / NBRC 100420 / UNI-1</strain>
    </source>
</reference>
<feature type="domain" description="F-box/LRR-repeat protein 15-like leucin rich repeat" evidence="1">
    <location>
        <begin position="68"/>
        <end position="141"/>
    </location>
</feature>
<dbReference type="Proteomes" id="UP000008922">
    <property type="component" value="Chromosome"/>
</dbReference>
<evidence type="ECO:0000313" key="3">
    <source>
        <dbReference type="Proteomes" id="UP000008922"/>
    </source>
</evidence>